<feature type="transmembrane region" description="Helical" evidence="9">
    <location>
        <begin position="475"/>
        <end position="494"/>
    </location>
</feature>
<feature type="region of interest" description="Disordered" evidence="8">
    <location>
        <begin position="1"/>
        <end position="49"/>
    </location>
</feature>
<evidence type="ECO:0000256" key="4">
    <source>
        <dbReference type="ARBA" id="ARBA00022856"/>
    </source>
</evidence>
<feature type="transmembrane region" description="Helical" evidence="9">
    <location>
        <begin position="132"/>
        <end position="151"/>
    </location>
</feature>
<evidence type="ECO:0000256" key="2">
    <source>
        <dbReference type="ARBA" id="ARBA00005982"/>
    </source>
</evidence>
<evidence type="ECO:0000256" key="9">
    <source>
        <dbReference type="SAM" id="Phobius"/>
    </source>
</evidence>
<feature type="compositionally biased region" description="Basic and acidic residues" evidence="8">
    <location>
        <begin position="36"/>
        <end position="49"/>
    </location>
</feature>
<name>A0ABD3WV96_SINWO</name>
<dbReference type="GO" id="GO:0016020">
    <property type="term" value="C:membrane"/>
    <property type="evidence" value="ECO:0007669"/>
    <property type="project" value="UniProtKB-SubCell"/>
</dbReference>
<dbReference type="SUPFAM" id="SSF103473">
    <property type="entry name" value="MFS general substrate transporter"/>
    <property type="match status" value="1"/>
</dbReference>
<keyword evidence="5 9" id="KW-1133">Transmembrane helix</keyword>
<dbReference type="Pfam" id="PF00854">
    <property type="entry name" value="PTR2"/>
    <property type="match status" value="1"/>
</dbReference>
<keyword evidence="4" id="KW-0653">Protein transport</keyword>
<keyword evidence="11" id="KW-1185">Reference proteome</keyword>
<keyword evidence="3 7" id="KW-0812">Transmembrane</keyword>
<feature type="transmembrane region" description="Helical" evidence="9">
    <location>
        <begin position="391"/>
        <end position="412"/>
    </location>
</feature>
<feature type="transmembrane region" description="Helical" evidence="9">
    <location>
        <begin position="514"/>
        <end position="534"/>
    </location>
</feature>
<dbReference type="EMBL" id="JBJQND010000005">
    <property type="protein sequence ID" value="KAL3877158.1"/>
    <property type="molecule type" value="Genomic_DNA"/>
</dbReference>
<evidence type="ECO:0000256" key="5">
    <source>
        <dbReference type="ARBA" id="ARBA00022989"/>
    </source>
</evidence>
<organism evidence="10 11">
    <name type="scientific">Sinanodonta woodiana</name>
    <name type="common">Chinese pond mussel</name>
    <name type="synonym">Anodonta woodiana</name>
    <dbReference type="NCBI Taxonomy" id="1069815"/>
    <lineage>
        <taxon>Eukaryota</taxon>
        <taxon>Metazoa</taxon>
        <taxon>Spiralia</taxon>
        <taxon>Lophotrochozoa</taxon>
        <taxon>Mollusca</taxon>
        <taxon>Bivalvia</taxon>
        <taxon>Autobranchia</taxon>
        <taxon>Heteroconchia</taxon>
        <taxon>Palaeoheterodonta</taxon>
        <taxon>Unionida</taxon>
        <taxon>Unionoidea</taxon>
        <taxon>Unionidae</taxon>
        <taxon>Unioninae</taxon>
        <taxon>Sinanodonta</taxon>
    </lineage>
</organism>
<dbReference type="PROSITE" id="PS01023">
    <property type="entry name" value="PTR2_2"/>
    <property type="match status" value="1"/>
</dbReference>
<comment type="caution">
    <text evidence="10">The sequence shown here is derived from an EMBL/GenBank/DDBJ whole genome shotgun (WGS) entry which is preliminary data.</text>
</comment>
<gene>
    <name evidence="10" type="ORF">ACJMK2_034906</name>
</gene>
<keyword evidence="7" id="KW-0813">Transport</keyword>
<protein>
    <submittedName>
        <fullName evidence="10">Uncharacterized protein</fullName>
    </submittedName>
</protein>
<comment type="subcellular location">
    <subcellularLocation>
        <location evidence="1 7">Membrane</location>
        <topology evidence="1 7">Multi-pass membrane protein</topology>
    </subcellularLocation>
</comment>
<sequence length="566" mass="63122">MAEKDEETKPLLLDKESDINNTSWRRADQSASMTKENTDHADSDEKTELVPERQGRLRDRIAVVACILVTELCERLTYYSVVANMVLFCTSKLKLTSDEASNVNWVFTGTVYIIPVFGGFVADAIAGKYNTIFGSGLIYLLGLFLLPASAVDYKNWFKAEEDLSLEARKGFFFLGLVFVAIGTGGIKANVGPFGALQVDDLGKDAVQSFFNWFYWFINVGAMVAYSGVAAIQQNIGFDYGFLVPLISMFIALIIFVMAKNKYRNIPPGDSVLSKSFRVCFQACRRNCSFESALIEKGGSFDKEMVNGVAALTHVLPVFILMIVYWAVNTQMGTSLFLQSERMDISIGGKQMPVALLSIFNTIIILILIPIMDRIVYPLLTKFGKNPSHLQRMGIGMILATLAMVYAAIIEIIRKKNGYFMQTIADDKFNASYISMFAQVPEFALIGSSEVFTSISGLEFAFSQAPSFMQGLMMGLYLMTSGLGSYLTTLIVFIVQRATNDDWFPKEPNDGHMEYMLFLIAGLMVLNLLVFIFVARWYKEKKSRVIVEDSIVVTYDSVGAEVSFQNN</sequence>
<feature type="transmembrane region" description="Helical" evidence="9">
    <location>
        <begin position="351"/>
        <end position="371"/>
    </location>
</feature>
<evidence type="ECO:0000256" key="1">
    <source>
        <dbReference type="ARBA" id="ARBA00004141"/>
    </source>
</evidence>
<feature type="transmembrane region" description="Helical" evidence="9">
    <location>
        <begin position="105"/>
        <end position="126"/>
    </location>
</feature>
<dbReference type="InterPro" id="IPR036259">
    <property type="entry name" value="MFS_trans_sf"/>
</dbReference>
<dbReference type="GO" id="GO:0015833">
    <property type="term" value="P:peptide transport"/>
    <property type="evidence" value="ECO:0007669"/>
    <property type="project" value="UniProtKB-KW"/>
</dbReference>
<dbReference type="AlphaFoldDB" id="A0ABD3WV96"/>
<dbReference type="Proteomes" id="UP001634394">
    <property type="component" value="Unassembled WGS sequence"/>
</dbReference>
<evidence type="ECO:0000256" key="3">
    <source>
        <dbReference type="ARBA" id="ARBA00022692"/>
    </source>
</evidence>
<evidence type="ECO:0000313" key="10">
    <source>
        <dbReference type="EMBL" id="KAL3877158.1"/>
    </source>
</evidence>
<evidence type="ECO:0000313" key="11">
    <source>
        <dbReference type="Proteomes" id="UP001634394"/>
    </source>
</evidence>
<keyword evidence="6 9" id="KW-0472">Membrane</keyword>
<reference evidence="10 11" key="1">
    <citation type="submission" date="2024-11" db="EMBL/GenBank/DDBJ databases">
        <title>Chromosome-level genome assembly of the freshwater bivalve Anodonta woodiana.</title>
        <authorList>
            <person name="Chen X."/>
        </authorList>
    </citation>
    <scope>NUCLEOTIDE SEQUENCE [LARGE SCALE GENOMIC DNA]</scope>
    <source>
        <strain evidence="10">MN2024</strain>
        <tissue evidence="10">Gills</tissue>
    </source>
</reference>
<comment type="similarity">
    <text evidence="2 7">Belongs to the major facilitator superfamily. Proton-dependent oligopeptide transporter (POT/PTR) (TC 2.A.17) family.</text>
</comment>
<dbReference type="InterPro" id="IPR000109">
    <property type="entry name" value="POT_fam"/>
</dbReference>
<feature type="transmembrane region" description="Helical" evidence="9">
    <location>
        <begin position="239"/>
        <end position="258"/>
    </location>
</feature>
<accession>A0ABD3WV96</accession>
<evidence type="ECO:0000256" key="7">
    <source>
        <dbReference type="RuleBase" id="RU003755"/>
    </source>
</evidence>
<dbReference type="InterPro" id="IPR018456">
    <property type="entry name" value="PTR2_symporter_CS"/>
</dbReference>
<keyword evidence="4" id="KW-0571">Peptide transport</keyword>
<feature type="compositionally biased region" description="Polar residues" evidence="8">
    <location>
        <begin position="19"/>
        <end position="35"/>
    </location>
</feature>
<evidence type="ECO:0000256" key="6">
    <source>
        <dbReference type="ARBA" id="ARBA00023136"/>
    </source>
</evidence>
<feature type="compositionally biased region" description="Basic and acidic residues" evidence="8">
    <location>
        <begin position="1"/>
        <end position="18"/>
    </location>
</feature>
<feature type="transmembrane region" description="Helical" evidence="9">
    <location>
        <begin position="308"/>
        <end position="327"/>
    </location>
</feature>
<evidence type="ECO:0000256" key="8">
    <source>
        <dbReference type="SAM" id="MobiDB-lite"/>
    </source>
</evidence>
<dbReference type="PANTHER" id="PTHR11654">
    <property type="entry name" value="OLIGOPEPTIDE TRANSPORTER-RELATED"/>
    <property type="match status" value="1"/>
</dbReference>
<feature type="transmembrane region" description="Helical" evidence="9">
    <location>
        <begin position="212"/>
        <end position="232"/>
    </location>
</feature>
<feature type="transmembrane region" description="Helical" evidence="9">
    <location>
        <begin position="171"/>
        <end position="192"/>
    </location>
</feature>
<dbReference type="Gene3D" id="1.20.1250.20">
    <property type="entry name" value="MFS general substrate transporter like domains"/>
    <property type="match status" value="1"/>
</dbReference>
<proteinExistence type="inferred from homology"/>